<dbReference type="EMBL" id="GBXM01030527">
    <property type="protein sequence ID" value="JAH78050.1"/>
    <property type="molecule type" value="Transcribed_RNA"/>
</dbReference>
<organism evidence="1">
    <name type="scientific">Anguilla anguilla</name>
    <name type="common">European freshwater eel</name>
    <name type="synonym">Muraena anguilla</name>
    <dbReference type="NCBI Taxonomy" id="7936"/>
    <lineage>
        <taxon>Eukaryota</taxon>
        <taxon>Metazoa</taxon>
        <taxon>Chordata</taxon>
        <taxon>Craniata</taxon>
        <taxon>Vertebrata</taxon>
        <taxon>Euteleostomi</taxon>
        <taxon>Actinopterygii</taxon>
        <taxon>Neopterygii</taxon>
        <taxon>Teleostei</taxon>
        <taxon>Anguilliformes</taxon>
        <taxon>Anguillidae</taxon>
        <taxon>Anguilla</taxon>
    </lineage>
</organism>
<reference evidence="1" key="1">
    <citation type="submission" date="2014-11" db="EMBL/GenBank/DDBJ databases">
        <authorList>
            <person name="Amaro Gonzalez C."/>
        </authorList>
    </citation>
    <scope>NUCLEOTIDE SEQUENCE</scope>
</reference>
<evidence type="ECO:0000313" key="1">
    <source>
        <dbReference type="EMBL" id="JAH78050.1"/>
    </source>
</evidence>
<sequence length="37" mass="4298">MSLQSNVGLCVRRLSLYKRQEHQNMLPTKIQTVALKL</sequence>
<dbReference type="AlphaFoldDB" id="A0A0E9VKV5"/>
<protein>
    <submittedName>
        <fullName evidence="1">Uncharacterized protein</fullName>
    </submittedName>
</protein>
<reference evidence="1" key="2">
    <citation type="journal article" date="2015" name="Fish Shellfish Immunol.">
        <title>Early steps in the European eel (Anguilla anguilla)-Vibrio vulnificus interaction in the gills: Role of the RtxA13 toxin.</title>
        <authorList>
            <person name="Callol A."/>
            <person name="Pajuelo D."/>
            <person name="Ebbesson L."/>
            <person name="Teles M."/>
            <person name="MacKenzie S."/>
            <person name="Amaro C."/>
        </authorList>
    </citation>
    <scope>NUCLEOTIDE SEQUENCE</scope>
</reference>
<accession>A0A0E9VKV5</accession>
<name>A0A0E9VKV5_ANGAN</name>
<proteinExistence type="predicted"/>